<dbReference type="Proteomes" id="UP000045706">
    <property type="component" value="Unassembled WGS sequence"/>
</dbReference>
<dbReference type="InterPro" id="IPR052159">
    <property type="entry name" value="Competence_DNA_uptake"/>
</dbReference>
<sequence length="1762" mass="194017">MGERIFSVASFFLSINIGDSSIHILYSHQGPDTPKRVERAILLDGGRDWAAEEIIDPDDDDEDESGPAIGSNFKVAEPHDNIARTFETIEDTFICQGPAVGGTSKKRNLLQFDAIVVSHWDSDHADGVMWTLWGDIRRQNNIGVPLGNMRLQRARYLEDPPGVFTPVTFFYAPTWLANKYHEKIAGDGNKWSTKWEKMFRTTGDSLAGPELGDNPTMEVRIDKTDVWAPNLLRVRIGAANLIGRNFFSHSDPIATAMERIESVDMAQLMERVPPETPKLHDGETAAGPVPGFYCVAVNCRVLGKTVLPQLTYKNKTSICNLVIWNDDSRRVTHYLAGDANSELEEAIVRWMNYKPDDNKSVMVAKMSHHGASSSNPRSSWARLKPYRVVISAGDHKSYGHPRWEVLHDMFSWYLYNTSSVLKAKFPLYLTQYPFYLKSGAVTNKPASLDLVEDVFEAMGVNWEAMDKLRVSLKMDRMAPSLAHVLLTLKNQTDTQRRDWIFGNIRSILLPELIGNIHNLEGDYDLGGLQYIHIDSDAVNEPWRTRSENKYKLFPPMAISNAWNFHLNPSEYHSLGCSTISFCDRRLICDSDASWDLVEEPHLIVPEGSKLAERGGGDNVTVISKESCLYPFLLFSASQQIKLQHRPEPGREVKFTADDEWQAWLRRILGASAAVLKVNFASWPPTTKEAGDYEMEAAWTAGGKERKLVLKSKGAAAALGVDSPALATMLTMTRILPFAVTEPVASSWTLGEVADHVRFRHDSVIDLLRDVPLIMSTGDTTRNIIWFEAGTAHNTSTRLEFTVPKNKYAPFKEWLDADAKKFDVQEITVIARRDASLSYKAKKDNIGSAGALVFRIKLVLCGATFAAQVEFTSDDVRMRLQKDLQTNGGTYEALVNWAVQTLGIKGFECKSWTEAAASFLSGIKPRSIDMTLAYKDGKLRGIEHVGFVLQVEVSRGKRVTTLTPNVEESVVFFITYAWSRTQSSMLRGKLWAAPKKRLEDTFAKGLPKWESYLLLEPDIEGHALDHIDLKALLSLESLPPGVPSEVRGAELQIDSEGIQFTGLLACSDLSDDSKVPMLADRRKEFQWQFGASLGLKDDAPGSATVKTLLNTIMGVDAPKLPDVIADVVLAKPGNENEWRDTSWQSTTPSKRIIKVSIGDMGDIDAPLVGKLKQPFDQLIYMWVADKATAVVDKAAKPGVTKGDLDALLPGLEHDQDKLFFKSNKEPSDIKPNEVVIEPGSHFMVVATNSKGLQAAVLDYRFNRPKGFEKKDRPSDWDDCDEWLIEDGEQNDEDVSKAAFKVSAGPLVFENIGLKYIQEENRLGVVLDASFLMGPIGISLMGFCLTLKLGEAKSSDADHYSSSRIALPESHPSALPCSTPIIRAAHNPIVTSHQHVDGCQLPQQVTVCGLPVSSPKVDLAGLAVSFDRPPLTIAGGFVKTEMKDGVYYAGGLIIGFPSGFVTEAGNDDKDTFTMVFIIFKLNGPLFTIGFADIAGLTGGAGVNSNVRLPNAATVLDFPFVKPRGTDTSGGPLKALKGLLKQDSGEPWFNAREGSFWVAAGLRATAFQMLTVDAVVVVQLNPDVQLGIYAVAVCDVPAPASPIKFAHVELGIACTLDIAAGVFKFEAQLSPRSLVLHESCHLTGGLALFSWFGDSPYAGDWVMTIGGFHQAFDKPLQYPRPPRLGIAWSLGESLRITGEAYFAITPRVCMGGGRLHAQLTLGALSAWFDAFLDFLINYRPFCFAAVGGVSIGDAMCLGDEEEGKA</sequence>
<dbReference type="Pfam" id="PF20248">
    <property type="entry name" value="DUF6603"/>
    <property type="match status" value="1"/>
</dbReference>
<evidence type="ECO:0000313" key="3">
    <source>
        <dbReference type="Proteomes" id="UP000045706"/>
    </source>
</evidence>
<feature type="domain" description="DUF6603" evidence="1">
    <location>
        <begin position="1299"/>
        <end position="1749"/>
    </location>
</feature>
<proteinExistence type="predicted"/>
<dbReference type="PANTHER" id="PTHR30619">
    <property type="entry name" value="DNA INTERNALIZATION/COMPETENCE PROTEIN COMEC/REC2"/>
    <property type="match status" value="1"/>
</dbReference>
<dbReference type="InterPro" id="IPR036866">
    <property type="entry name" value="RibonucZ/Hydroxyglut_hydro"/>
</dbReference>
<name>A0A0G4N4S9_VERLO</name>
<organism evidence="2 3">
    <name type="scientific">Verticillium longisporum</name>
    <name type="common">Verticillium dahliae var. longisporum</name>
    <dbReference type="NCBI Taxonomy" id="100787"/>
    <lineage>
        <taxon>Eukaryota</taxon>
        <taxon>Fungi</taxon>
        <taxon>Dikarya</taxon>
        <taxon>Ascomycota</taxon>
        <taxon>Pezizomycotina</taxon>
        <taxon>Sordariomycetes</taxon>
        <taxon>Hypocreomycetidae</taxon>
        <taxon>Glomerellales</taxon>
        <taxon>Plectosphaerellaceae</taxon>
        <taxon>Verticillium</taxon>
    </lineage>
</organism>
<dbReference type="Gene3D" id="3.60.15.10">
    <property type="entry name" value="Ribonuclease Z/Hydroxyacylglutathione hydrolase-like"/>
    <property type="match status" value="1"/>
</dbReference>
<dbReference type="PANTHER" id="PTHR30619:SF1">
    <property type="entry name" value="RECOMBINATION PROTEIN 2"/>
    <property type="match status" value="1"/>
</dbReference>
<accession>A0A0G4N4S9</accession>
<dbReference type="EMBL" id="CVQI01032485">
    <property type="protein sequence ID" value="CRK41305.1"/>
    <property type="molecule type" value="Genomic_DNA"/>
</dbReference>
<gene>
    <name evidence="2" type="ORF">BN1723_015916</name>
</gene>
<protein>
    <recommendedName>
        <fullName evidence="1">DUF6603 domain-containing protein</fullName>
    </recommendedName>
</protein>
<evidence type="ECO:0000259" key="1">
    <source>
        <dbReference type="Pfam" id="PF20248"/>
    </source>
</evidence>
<reference evidence="3" key="1">
    <citation type="submission" date="2015-05" db="EMBL/GenBank/DDBJ databases">
        <authorList>
            <person name="Fogelqvist Johan"/>
        </authorList>
    </citation>
    <scope>NUCLEOTIDE SEQUENCE [LARGE SCALE GENOMIC DNA]</scope>
</reference>
<evidence type="ECO:0000313" key="2">
    <source>
        <dbReference type="EMBL" id="CRK41305.1"/>
    </source>
</evidence>
<dbReference type="InterPro" id="IPR046538">
    <property type="entry name" value="DUF6603"/>
</dbReference>